<dbReference type="Gene3D" id="3.20.110.10">
    <property type="entry name" value="Glycoside hydrolase 38, N terminal domain"/>
    <property type="match status" value="1"/>
</dbReference>
<dbReference type="SUPFAM" id="SSF88688">
    <property type="entry name" value="Families 57/38 glycoside transferase middle domain"/>
    <property type="match status" value="1"/>
</dbReference>
<evidence type="ECO:0000259" key="7">
    <source>
        <dbReference type="SMART" id="SM00872"/>
    </source>
</evidence>
<dbReference type="SMART" id="SM00872">
    <property type="entry name" value="Alpha-mann_mid"/>
    <property type="match status" value="1"/>
</dbReference>
<dbReference type="InterPro" id="IPR015341">
    <property type="entry name" value="Glyco_hydro_38_cen"/>
</dbReference>
<dbReference type="FunFam" id="2.70.98.30:FF:000001">
    <property type="entry name" value="alpha-mannosidase 2C1 isoform X2"/>
    <property type="match status" value="1"/>
</dbReference>
<keyword evidence="6" id="KW-0326">Glycosidase</keyword>
<dbReference type="PANTHER" id="PTHR46017:SF1">
    <property type="entry name" value="ALPHA-MANNOSIDASE 2C1"/>
    <property type="match status" value="1"/>
</dbReference>
<dbReference type="InterPro" id="IPR011682">
    <property type="entry name" value="Glyco_hydro_38_C"/>
</dbReference>
<dbReference type="Pfam" id="PF07748">
    <property type="entry name" value="Glyco_hydro_38C"/>
    <property type="match status" value="1"/>
</dbReference>
<feature type="domain" description="Glycoside hydrolase family 38 central" evidence="7">
    <location>
        <begin position="512"/>
        <end position="587"/>
    </location>
</feature>
<organism evidence="8 9">
    <name type="scientific">Thorsellia anophelis DSM 18579</name>
    <dbReference type="NCBI Taxonomy" id="1123402"/>
    <lineage>
        <taxon>Bacteria</taxon>
        <taxon>Pseudomonadati</taxon>
        <taxon>Pseudomonadota</taxon>
        <taxon>Gammaproteobacteria</taxon>
        <taxon>Enterobacterales</taxon>
        <taxon>Thorselliaceae</taxon>
        <taxon>Thorsellia</taxon>
    </lineage>
</organism>
<evidence type="ECO:0000256" key="4">
    <source>
        <dbReference type="ARBA" id="ARBA00022723"/>
    </source>
</evidence>
<evidence type="ECO:0000256" key="6">
    <source>
        <dbReference type="ARBA" id="ARBA00023295"/>
    </source>
</evidence>
<evidence type="ECO:0000256" key="1">
    <source>
        <dbReference type="ARBA" id="ARBA00000365"/>
    </source>
</evidence>
<keyword evidence="5" id="KW-0378">Hydrolase</keyword>
<dbReference type="GO" id="GO:0006013">
    <property type="term" value="P:mannose metabolic process"/>
    <property type="evidence" value="ECO:0007669"/>
    <property type="project" value="InterPro"/>
</dbReference>
<evidence type="ECO:0000256" key="2">
    <source>
        <dbReference type="ARBA" id="ARBA00009792"/>
    </source>
</evidence>
<evidence type="ECO:0000256" key="3">
    <source>
        <dbReference type="ARBA" id="ARBA00012752"/>
    </source>
</evidence>
<comment type="similarity">
    <text evidence="2">Belongs to the glycosyl hydrolase 38 family.</text>
</comment>
<keyword evidence="4" id="KW-0479">Metal-binding</keyword>
<dbReference type="InterPro" id="IPR011013">
    <property type="entry name" value="Gal_mutarotase_sf_dom"/>
</dbReference>
<dbReference type="SUPFAM" id="SSF88713">
    <property type="entry name" value="Glycoside hydrolase/deacetylase"/>
    <property type="match status" value="1"/>
</dbReference>
<dbReference type="Proteomes" id="UP000242642">
    <property type="component" value="Unassembled WGS sequence"/>
</dbReference>
<dbReference type="AlphaFoldDB" id="A0A1I0E001"/>
<dbReference type="InterPro" id="IPR011330">
    <property type="entry name" value="Glyco_hydro/deAcase_b/a-brl"/>
</dbReference>
<dbReference type="InterPro" id="IPR000602">
    <property type="entry name" value="Glyco_hydro_38_N"/>
</dbReference>
<keyword evidence="9" id="KW-1185">Reference proteome</keyword>
<dbReference type="InterPro" id="IPR028995">
    <property type="entry name" value="Glyco_hydro_57/38_cen_sf"/>
</dbReference>
<dbReference type="InterPro" id="IPR027291">
    <property type="entry name" value="Glyco_hydro_38_N_sf"/>
</dbReference>
<proteinExistence type="inferred from homology"/>
<dbReference type="CDD" id="cd10789">
    <property type="entry name" value="GH38N_AMII_ER_cytosolic"/>
    <property type="match status" value="1"/>
</dbReference>
<dbReference type="GO" id="GO:0004559">
    <property type="term" value="F:alpha-mannosidase activity"/>
    <property type="evidence" value="ECO:0007669"/>
    <property type="project" value="UniProtKB-EC"/>
</dbReference>
<dbReference type="GO" id="GO:0046872">
    <property type="term" value="F:metal ion binding"/>
    <property type="evidence" value="ECO:0007669"/>
    <property type="project" value="UniProtKB-KW"/>
</dbReference>
<dbReference type="FunFam" id="1.20.1270.50:FF:000004">
    <property type="entry name" value="alpha-mannosidase 2C1 isoform X1"/>
    <property type="match status" value="1"/>
</dbReference>
<dbReference type="RefSeq" id="WP_093320934.1">
    <property type="nucleotide sequence ID" value="NZ_FOHV01000021.1"/>
</dbReference>
<dbReference type="EC" id="3.2.1.24" evidence="3"/>
<reference evidence="9" key="1">
    <citation type="submission" date="2016-10" db="EMBL/GenBank/DDBJ databases">
        <authorList>
            <person name="Varghese N."/>
            <person name="Submissions S."/>
        </authorList>
    </citation>
    <scope>NUCLEOTIDE SEQUENCE [LARGE SCALE GENOMIC DNA]</scope>
    <source>
        <strain evidence="9">DSM 18579</strain>
    </source>
</reference>
<dbReference type="SUPFAM" id="SSF74650">
    <property type="entry name" value="Galactose mutarotase-like"/>
    <property type="match status" value="1"/>
</dbReference>
<dbReference type="Gene3D" id="2.60.40.2220">
    <property type="match status" value="1"/>
</dbReference>
<evidence type="ECO:0000313" key="9">
    <source>
        <dbReference type="Proteomes" id="UP000242642"/>
    </source>
</evidence>
<sequence length="1021" mass="117775">MNNQMMFLEGKVQRFLSILNRYRYENVMSDLKLYYCKGEEFQATNLKEVNLTDRWGGYDDYAWIKIDFRLPAEYKDHPYKLGLFNFGVTSGGNNSAFEALCFLDGKIYQGVDSNHQEVFLPQNCMEGELRFKLWAGLDGGDKSFGVNLHHEIKQAEFALLDKPVDDLYFLVKAIYQTLERLDKNSKTYNDVAAAVDKAYNALELNNERAIRQNAAQVYAALTSELQSIPDLKQVIIRCVGHTHIDVAWLWRLKHTREKSMRSFSTVLRLMERYPDYQFFQSQPQLYQYIKDDAPELYEEIKAQIKAKRWEPNGAMWVEADCNLTSGESLVRQLLYGKKFFKEEFDITSNCLWLPDVFGYSAALPQILRKSGIDTFMTTKISWNQYNRIPNDTFYWKGIDGSSVLTHFITTPTEPTGNWWYYTYNGEINAGTINGIWDGYRNKSLTNELILSYGFGDGGGGVNREMLEMIDKLSIVPGNNEIKTGFAGEFFDELHEKVADKSVNEWDGELYLEYHRGTYTSQAKTKKYNRKLEILFRNTEITAAILGDGYYPSELLEAEWKKVLTNQFHDILPGSSITEVYEDAEKTYAEVEQTVSSELDSLLGRSVQIKARCWSVMNYTNFETTQLVKIETAEAINFFDKQHNPLRSQATLGGYYVEVKLFPLQTTQIYGEQSNQSVDVQVQGTSINELQSERYHIVWNAHGKLTSIFDKKLNREMLKAGELGNDLMLFEDMPRMYDAWELEPYYEDKPKSVNYLLGVHLVESGELYQAVEFKWAFGQSVLTQTMVLQATTARIDFITHVDWHERNTILRTYFPLNIRTTKATYDIQFGNIERPNHKNTEWDFAKFEVSAHKWADMSQRDCGIALLNDCKYGYNAQGHVLGMSLLKSPVSPDKNADQGEHTFTYSILSHEGDWFDGQVEQEAHCLNTPFVVIEGEIIIDKPFVITSQNLVLDALKRAEDGKGWIVRIHEFAGQDANTVLIPNVAYQSWCETNLMEENLTKFTKDAINLHLTPYEVKTIRLM</sequence>
<dbReference type="Pfam" id="PF09261">
    <property type="entry name" value="Alpha-mann_mid"/>
    <property type="match status" value="1"/>
</dbReference>
<dbReference type="GO" id="GO:0009313">
    <property type="term" value="P:oligosaccharide catabolic process"/>
    <property type="evidence" value="ECO:0007669"/>
    <property type="project" value="TreeGrafter"/>
</dbReference>
<dbReference type="Pfam" id="PF17677">
    <property type="entry name" value="Glyco_hydro38C2"/>
    <property type="match status" value="1"/>
</dbReference>
<name>A0A1I0E001_9GAMM</name>
<accession>A0A1I0E001</accession>
<dbReference type="Gene3D" id="2.70.98.30">
    <property type="entry name" value="Golgi alpha-mannosidase II, domain 4"/>
    <property type="match status" value="1"/>
</dbReference>
<evidence type="ECO:0000313" key="8">
    <source>
        <dbReference type="EMBL" id="SET37913.1"/>
    </source>
</evidence>
<dbReference type="FunFam" id="3.20.110.10:FF:000002">
    <property type="entry name" value="alpha-mannosidase 2C1 isoform X1"/>
    <property type="match status" value="1"/>
</dbReference>
<gene>
    <name evidence="8" type="ORF">SAMN02583745_02185</name>
</gene>
<evidence type="ECO:0000256" key="5">
    <source>
        <dbReference type="ARBA" id="ARBA00022801"/>
    </source>
</evidence>
<dbReference type="STRING" id="1123402.SAMN02583745_02185"/>
<dbReference type="Gene3D" id="1.20.1270.50">
    <property type="entry name" value="Glycoside hydrolase family 38, central domain"/>
    <property type="match status" value="1"/>
</dbReference>
<comment type="catalytic activity">
    <reaction evidence="1">
        <text>Hydrolysis of terminal, non-reducing alpha-D-mannose residues in alpha-D-mannosides.</text>
        <dbReference type="EC" id="3.2.1.24"/>
    </reaction>
</comment>
<dbReference type="GO" id="GO:0030246">
    <property type="term" value="F:carbohydrate binding"/>
    <property type="evidence" value="ECO:0007669"/>
    <property type="project" value="InterPro"/>
</dbReference>
<dbReference type="InterPro" id="IPR037094">
    <property type="entry name" value="Glyco_hydro_38_cen_sf"/>
</dbReference>
<dbReference type="EMBL" id="FOHV01000021">
    <property type="protein sequence ID" value="SET37913.1"/>
    <property type="molecule type" value="Genomic_DNA"/>
</dbReference>
<dbReference type="OrthoDB" id="9764050at2"/>
<dbReference type="Pfam" id="PF01074">
    <property type="entry name" value="Glyco_hydro_38N"/>
    <property type="match status" value="1"/>
</dbReference>
<dbReference type="PANTHER" id="PTHR46017">
    <property type="entry name" value="ALPHA-MANNOSIDASE 2C1"/>
    <property type="match status" value="1"/>
</dbReference>
<dbReference type="InterPro" id="IPR041147">
    <property type="entry name" value="GH38_C"/>
</dbReference>
<protein>
    <recommendedName>
        <fullName evidence="3">alpha-mannosidase</fullName>
        <ecNumber evidence="3">3.2.1.24</ecNumber>
    </recommendedName>
</protein>